<evidence type="ECO:0000256" key="1">
    <source>
        <dbReference type="ARBA" id="ARBA00004651"/>
    </source>
</evidence>
<evidence type="ECO:0000256" key="4">
    <source>
        <dbReference type="ARBA" id="ARBA00022989"/>
    </source>
</evidence>
<evidence type="ECO:0000256" key="5">
    <source>
        <dbReference type="ARBA" id="ARBA00023136"/>
    </source>
</evidence>
<feature type="transmembrane region" description="Helical" evidence="6">
    <location>
        <begin position="120"/>
        <end position="143"/>
    </location>
</feature>
<accession>A0A0F8Z0W4</accession>
<evidence type="ECO:0000256" key="6">
    <source>
        <dbReference type="SAM" id="Phobius"/>
    </source>
</evidence>
<feature type="transmembrane region" description="Helical" evidence="6">
    <location>
        <begin position="234"/>
        <end position="256"/>
    </location>
</feature>
<dbReference type="PANTHER" id="PTHR30250">
    <property type="entry name" value="PST FAMILY PREDICTED COLANIC ACID TRANSPORTER"/>
    <property type="match status" value="1"/>
</dbReference>
<feature type="transmembrane region" description="Helical" evidence="6">
    <location>
        <begin position="288"/>
        <end position="311"/>
    </location>
</feature>
<feature type="non-terminal residue" evidence="7">
    <location>
        <position position="1"/>
    </location>
</feature>
<feature type="transmembrane region" description="Helical" evidence="6">
    <location>
        <begin position="36"/>
        <end position="56"/>
    </location>
</feature>
<feature type="transmembrane region" description="Helical" evidence="6">
    <location>
        <begin position="6"/>
        <end position="29"/>
    </location>
</feature>
<gene>
    <name evidence="7" type="ORF">LCGC14_3091130</name>
</gene>
<dbReference type="EMBL" id="LAZR01066324">
    <property type="protein sequence ID" value="KKK53801.1"/>
    <property type="molecule type" value="Genomic_DNA"/>
</dbReference>
<comment type="caution">
    <text evidence="7">The sequence shown here is derived from an EMBL/GenBank/DDBJ whole genome shotgun (WGS) entry which is preliminary data.</text>
</comment>
<dbReference type="GO" id="GO:0005886">
    <property type="term" value="C:plasma membrane"/>
    <property type="evidence" value="ECO:0007669"/>
    <property type="project" value="UniProtKB-SubCell"/>
</dbReference>
<proteinExistence type="predicted"/>
<comment type="subcellular location">
    <subcellularLocation>
        <location evidence="1">Cell membrane</location>
        <topology evidence="1">Multi-pass membrane protein</topology>
    </subcellularLocation>
</comment>
<dbReference type="InterPro" id="IPR050833">
    <property type="entry name" value="Poly_Biosynth_Transport"/>
</dbReference>
<keyword evidence="4 6" id="KW-1133">Transmembrane helix</keyword>
<keyword evidence="5 6" id="KW-0472">Membrane</keyword>
<keyword evidence="2" id="KW-1003">Cell membrane</keyword>
<dbReference type="PANTHER" id="PTHR30250:SF11">
    <property type="entry name" value="O-ANTIGEN TRANSPORTER-RELATED"/>
    <property type="match status" value="1"/>
</dbReference>
<evidence type="ECO:0000313" key="7">
    <source>
        <dbReference type="EMBL" id="KKK53801.1"/>
    </source>
</evidence>
<feature type="transmembrane region" description="Helical" evidence="6">
    <location>
        <begin position="62"/>
        <end position="83"/>
    </location>
</feature>
<evidence type="ECO:0000256" key="2">
    <source>
        <dbReference type="ARBA" id="ARBA00022475"/>
    </source>
</evidence>
<organism evidence="7">
    <name type="scientific">marine sediment metagenome</name>
    <dbReference type="NCBI Taxonomy" id="412755"/>
    <lineage>
        <taxon>unclassified sequences</taxon>
        <taxon>metagenomes</taxon>
        <taxon>ecological metagenomes</taxon>
    </lineage>
</organism>
<keyword evidence="3 6" id="KW-0812">Transmembrane</keyword>
<reference evidence="7" key="1">
    <citation type="journal article" date="2015" name="Nature">
        <title>Complex archaea that bridge the gap between prokaryotes and eukaryotes.</title>
        <authorList>
            <person name="Spang A."/>
            <person name="Saw J.H."/>
            <person name="Jorgensen S.L."/>
            <person name="Zaremba-Niedzwiedzka K."/>
            <person name="Martijn J."/>
            <person name="Lind A.E."/>
            <person name="van Eijk R."/>
            <person name="Schleper C."/>
            <person name="Guy L."/>
            <person name="Ettema T.J."/>
        </authorList>
    </citation>
    <scope>NUCLEOTIDE SEQUENCE</scope>
</reference>
<feature type="transmembrane region" description="Helical" evidence="6">
    <location>
        <begin position="263"/>
        <end position="282"/>
    </location>
</feature>
<name>A0A0F8Z0W4_9ZZZZ</name>
<dbReference type="AlphaFoldDB" id="A0A0F8Z0W4"/>
<sequence length="337" mass="38873">FIDPLMLEIFFYFLIHGIFLALFGCLEGLRKFRFTFFFTTLKFLIDTIIISLLLVFKKIYDLFLVMIFINSFLLILLLFFIYFKVISIHKRNLIERNNVIPYFNMSPQVSFFKQIKNEAFPIAIFTIVSVVSDNFSRLFIGLYVSETILPLYILTISIILLIARTGNGFLSGLVPKLTELKVKRLDNKSHNLIIKSCYLIAIIMILSLFIIYFFYEPFSQIIFGSNFSKTSTEIIKLVSISLVFLPLWGIFSAYFISIRKPKFNLFTSITSAITNIIIIVLVGPHFGLYAAIIGFILSRCLYFIIPIFILLKLSLCSSVNLYPGLTNPLCPFLKEPE</sequence>
<evidence type="ECO:0000256" key="3">
    <source>
        <dbReference type="ARBA" id="ARBA00022692"/>
    </source>
</evidence>
<protein>
    <submittedName>
        <fullName evidence="7">Uncharacterized protein</fullName>
    </submittedName>
</protein>
<feature type="transmembrane region" description="Helical" evidence="6">
    <location>
        <begin position="192"/>
        <end position="214"/>
    </location>
</feature>
<feature type="transmembrane region" description="Helical" evidence="6">
    <location>
        <begin position="149"/>
        <end position="171"/>
    </location>
</feature>